<dbReference type="Proteomes" id="UP000053232">
    <property type="component" value="Unassembled WGS sequence"/>
</dbReference>
<organism evidence="2 3">
    <name type="scientific">Oxytricha trifallax</name>
    <dbReference type="NCBI Taxonomy" id="1172189"/>
    <lineage>
        <taxon>Eukaryota</taxon>
        <taxon>Sar</taxon>
        <taxon>Alveolata</taxon>
        <taxon>Ciliophora</taxon>
        <taxon>Intramacronucleata</taxon>
        <taxon>Spirotrichea</taxon>
        <taxon>Stichotrichia</taxon>
        <taxon>Sporadotrichida</taxon>
        <taxon>Oxytrichidae</taxon>
        <taxon>Oxytrichinae</taxon>
        <taxon>Oxytricha</taxon>
    </lineage>
</organism>
<protein>
    <submittedName>
        <fullName evidence="2">Uncharacterized protein</fullName>
    </submittedName>
</protein>
<accession>A0A073I0W4</accession>
<evidence type="ECO:0000313" key="2">
    <source>
        <dbReference type="EMBL" id="KEJ83150.1"/>
    </source>
</evidence>
<name>A0A073I0W4_9SPIT</name>
<gene>
    <name evidence="2" type="ORF">OXYTRIMIC_442</name>
</gene>
<comment type="caution">
    <text evidence="2">The sequence shown here is derived from an EMBL/GenBank/DDBJ whole genome shotgun (WGS) entry which is preliminary data.</text>
</comment>
<sequence length="150" mass="17268">MESSSDLSKDHKIRSNSKHQMAREKPTERETSQKQKSSGTPFTPRSCMKTILKEWQSGWSTRSQCMQVIEPELSPLSVRRCQSSMTTPTRTSTRERAQIETETKGPVQVIAMILTPVRNILIKLVSMETLMSWQATSQRRNARDRWKMPA</sequence>
<proteinExistence type="predicted"/>
<reference evidence="3" key="1">
    <citation type="journal article" date="2014" name="Cell">
        <title>The Architecture of a Scrambled Genome Reveals Massive Levels of Genomic Rearrangement during Development.</title>
        <authorList>
            <person name="Chen X."/>
            <person name="Bracht J.R."/>
            <person name="Goldman A.D."/>
            <person name="Dolzhenko E."/>
            <person name="Clay D.M."/>
            <person name="Swart E.C."/>
            <person name="Perlman D.H."/>
            <person name="Doak T.G."/>
            <person name="Stuart A."/>
            <person name="Amemiya C.T."/>
            <person name="Sebra R.P."/>
            <person name="Landweber L.F."/>
        </authorList>
    </citation>
    <scope>NUCLEOTIDE SEQUENCE [LARGE SCALE GENOMIC DNA]</scope>
    <source>
        <strain evidence="3">JRB310</strain>
    </source>
</reference>
<keyword evidence="3" id="KW-1185">Reference proteome</keyword>
<feature type="compositionally biased region" description="Basic and acidic residues" evidence="1">
    <location>
        <begin position="21"/>
        <end position="33"/>
    </location>
</feature>
<evidence type="ECO:0000313" key="3">
    <source>
        <dbReference type="Proteomes" id="UP000053232"/>
    </source>
</evidence>
<feature type="region of interest" description="Disordered" evidence="1">
    <location>
        <begin position="1"/>
        <end position="47"/>
    </location>
</feature>
<dbReference type="AlphaFoldDB" id="A0A073I0W4"/>
<dbReference type="EMBL" id="ARYC01000141">
    <property type="protein sequence ID" value="KEJ83150.1"/>
    <property type="molecule type" value="Genomic_DNA"/>
</dbReference>
<evidence type="ECO:0000256" key="1">
    <source>
        <dbReference type="SAM" id="MobiDB-lite"/>
    </source>
</evidence>
<feature type="compositionally biased region" description="Polar residues" evidence="1">
    <location>
        <begin position="34"/>
        <end position="43"/>
    </location>
</feature>